<protein>
    <submittedName>
        <fullName evidence="10">Uncharacterized protein</fullName>
    </submittedName>
</protein>
<evidence type="ECO:0000256" key="5">
    <source>
        <dbReference type="ARBA" id="ARBA00022801"/>
    </source>
</evidence>
<proteinExistence type="inferred from homology"/>
<evidence type="ECO:0000256" key="1">
    <source>
        <dbReference type="ARBA" id="ARBA00001947"/>
    </source>
</evidence>
<dbReference type="GO" id="GO:0006508">
    <property type="term" value="P:proteolysis"/>
    <property type="evidence" value="ECO:0007669"/>
    <property type="project" value="UniProtKB-KW"/>
</dbReference>
<feature type="non-terminal residue" evidence="10">
    <location>
        <position position="1"/>
    </location>
</feature>
<dbReference type="Gene3D" id="1.20.1050.40">
    <property type="entry name" value="Endopeptidase. Chain P, domain 1"/>
    <property type="match status" value="1"/>
</dbReference>
<dbReference type="Pfam" id="PF19310">
    <property type="entry name" value="TOP_N"/>
    <property type="match status" value="1"/>
</dbReference>
<feature type="non-terminal residue" evidence="10">
    <location>
        <position position="604"/>
    </location>
</feature>
<dbReference type="Gene3D" id="3.40.390.10">
    <property type="entry name" value="Collagenase (Catalytic Domain)"/>
    <property type="match status" value="1"/>
</dbReference>
<evidence type="ECO:0000313" key="10">
    <source>
        <dbReference type="EMBL" id="SVA95557.1"/>
    </source>
</evidence>
<dbReference type="InterPro" id="IPR024080">
    <property type="entry name" value="Neurolysin/TOP_N"/>
</dbReference>
<comment type="similarity">
    <text evidence="2">Belongs to the peptidase M3 family.</text>
</comment>
<dbReference type="InterPro" id="IPR024079">
    <property type="entry name" value="MetalloPept_cat_dom_sf"/>
</dbReference>
<dbReference type="AlphaFoldDB" id="A0A382A3A7"/>
<keyword evidence="7" id="KW-0482">Metalloprotease</keyword>
<dbReference type="GO" id="GO:0004222">
    <property type="term" value="F:metalloendopeptidase activity"/>
    <property type="evidence" value="ECO:0007669"/>
    <property type="project" value="InterPro"/>
</dbReference>
<evidence type="ECO:0000259" key="9">
    <source>
        <dbReference type="Pfam" id="PF19310"/>
    </source>
</evidence>
<keyword evidence="3" id="KW-0645">Protease</keyword>
<sequence length="604" mass="70024">VKFLRYFSISFLIILFNLTCHNIPKGEISNSQRVKRNPLIYSKNQNIDFAVINEYDIENATEYVLREADLILSEIITVPTAERTFVNTLLRLDDLYDIVSKVSSPLELLASVHPNRKIRDISDESILIIQRYFIELSANEALYEVVYQFSTSKEAHELPINQQRFLESELRDFQHSGLGLSEYDREKLKRIQNRISELSLQFENNISSYSDTLFISHNMITGLPDDYKENHLQADGKYAIDLSYPSFYPFMEYAESDSLRKLLRYMFLNKGMPQNVSILSEILANRKSLSELLNYPSFSALIIEEGMAKSTEAVWKFENDLIEKIQPKANWDTEQLLQLKYDTIEGNGKTITDWQKDYYENQLLLKKHRVDSEQVKQYFQVDNVIKGLFAISSQLFDIKFSEIESPSVWHSDVRMFEMKENSDNSLIGYFYLDLYPRENKYQHAAAYSIVSGKKINSDYQYPITCLVCNFPPPGENTPALLLHEDVETFFHEFGHLLHDMLTTSELFSQSGTSVAMDFVEAPSQMIENWVWNKESLSLFATHYKTNEIIPDSLLNRMMKARNIQSGNNLLQQIFYGMLDLTLHGVSDSSNVKSTTEIMSELQNS</sequence>
<dbReference type="InterPro" id="IPR024077">
    <property type="entry name" value="Neurolysin/TOP_dom2"/>
</dbReference>
<comment type="cofactor">
    <cofactor evidence="1">
        <name>Zn(2+)</name>
        <dbReference type="ChEBI" id="CHEBI:29105"/>
    </cofactor>
</comment>
<dbReference type="InterPro" id="IPR045090">
    <property type="entry name" value="Pept_M3A_M3B"/>
</dbReference>
<dbReference type="EMBL" id="UINC01023591">
    <property type="protein sequence ID" value="SVA95557.1"/>
    <property type="molecule type" value="Genomic_DNA"/>
</dbReference>
<evidence type="ECO:0000256" key="7">
    <source>
        <dbReference type="ARBA" id="ARBA00023049"/>
    </source>
</evidence>
<keyword evidence="5" id="KW-0378">Hydrolase</keyword>
<organism evidence="10">
    <name type="scientific">marine metagenome</name>
    <dbReference type="NCBI Taxonomy" id="408172"/>
    <lineage>
        <taxon>unclassified sequences</taxon>
        <taxon>metagenomes</taxon>
        <taxon>ecological metagenomes</taxon>
    </lineage>
</organism>
<dbReference type="GO" id="GO:0046872">
    <property type="term" value="F:metal ion binding"/>
    <property type="evidence" value="ECO:0007669"/>
    <property type="project" value="UniProtKB-KW"/>
</dbReference>
<dbReference type="GO" id="GO:0005829">
    <property type="term" value="C:cytosol"/>
    <property type="evidence" value="ECO:0007669"/>
    <property type="project" value="UniProtKB-ARBA"/>
</dbReference>
<evidence type="ECO:0000259" key="8">
    <source>
        <dbReference type="Pfam" id="PF01432"/>
    </source>
</evidence>
<evidence type="ECO:0000256" key="2">
    <source>
        <dbReference type="ARBA" id="ARBA00006040"/>
    </source>
</evidence>
<evidence type="ECO:0000256" key="6">
    <source>
        <dbReference type="ARBA" id="ARBA00022833"/>
    </source>
</evidence>
<evidence type="ECO:0000256" key="4">
    <source>
        <dbReference type="ARBA" id="ARBA00022723"/>
    </source>
</evidence>
<keyword evidence="4" id="KW-0479">Metal-binding</keyword>
<feature type="domain" description="Peptidase M3A/M3B catalytic" evidence="8">
    <location>
        <begin position="250"/>
        <end position="602"/>
    </location>
</feature>
<dbReference type="InterPro" id="IPR001567">
    <property type="entry name" value="Pept_M3A_M3B_dom"/>
</dbReference>
<dbReference type="CDD" id="cd06455">
    <property type="entry name" value="M3A_TOP"/>
    <property type="match status" value="1"/>
</dbReference>
<dbReference type="SUPFAM" id="SSF55486">
    <property type="entry name" value="Metalloproteases ('zincins'), catalytic domain"/>
    <property type="match status" value="1"/>
</dbReference>
<dbReference type="InterPro" id="IPR045666">
    <property type="entry name" value="OpdA_N"/>
</dbReference>
<evidence type="ECO:0000256" key="3">
    <source>
        <dbReference type="ARBA" id="ARBA00022670"/>
    </source>
</evidence>
<keyword evidence="6" id="KW-0862">Zinc</keyword>
<dbReference type="Pfam" id="PF01432">
    <property type="entry name" value="Peptidase_M3"/>
    <property type="match status" value="1"/>
</dbReference>
<dbReference type="PANTHER" id="PTHR11804">
    <property type="entry name" value="PROTEASE M3 THIMET OLIGOPEPTIDASE-RELATED"/>
    <property type="match status" value="1"/>
</dbReference>
<name>A0A382A3A7_9ZZZZ</name>
<reference evidence="10" key="1">
    <citation type="submission" date="2018-05" db="EMBL/GenBank/DDBJ databases">
        <authorList>
            <person name="Lanie J.A."/>
            <person name="Ng W.-L."/>
            <person name="Kazmierczak K.M."/>
            <person name="Andrzejewski T.M."/>
            <person name="Davidsen T.M."/>
            <person name="Wayne K.J."/>
            <person name="Tettelin H."/>
            <person name="Glass J.I."/>
            <person name="Rusch D."/>
            <person name="Podicherti R."/>
            <person name="Tsui H.-C.T."/>
            <person name="Winkler M.E."/>
        </authorList>
    </citation>
    <scope>NUCLEOTIDE SEQUENCE</scope>
</reference>
<dbReference type="GO" id="GO:0006518">
    <property type="term" value="P:peptide metabolic process"/>
    <property type="evidence" value="ECO:0007669"/>
    <property type="project" value="TreeGrafter"/>
</dbReference>
<gene>
    <name evidence="10" type="ORF">METZ01_LOCUS148411</name>
</gene>
<dbReference type="Gene3D" id="1.10.1370.10">
    <property type="entry name" value="Neurolysin, domain 3"/>
    <property type="match status" value="1"/>
</dbReference>
<dbReference type="PANTHER" id="PTHR11804:SF84">
    <property type="entry name" value="SACCHAROLYSIN"/>
    <property type="match status" value="1"/>
</dbReference>
<dbReference type="FunFam" id="3.40.390.10:FF:000009">
    <property type="entry name" value="Oligopeptidase A"/>
    <property type="match status" value="1"/>
</dbReference>
<accession>A0A382A3A7</accession>
<feature type="domain" description="Oligopeptidase A N-terminal" evidence="9">
    <location>
        <begin position="82"/>
        <end position="184"/>
    </location>
</feature>